<dbReference type="eggNOG" id="COG1080">
    <property type="taxonomic scope" value="Bacteria"/>
</dbReference>
<dbReference type="Gene3D" id="3.50.30.10">
    <property type="entry name" value="Phosphohistidine domain"/>
    <property type="match status" value="1"/>
</dbReference>
<evidence type="ECO:0000256" key="5">
    <source>
        <dbReference type="ARBA" id="ARBA00011996"/>
    </source>
</evidence>
<dbReference type="FunFam" id="3.30.1490.20:FF:000010">
    <property type="entry name" value="Phosphoenolpyruvate synthase"/>
    <property type="match status" value="1"/>
</dbReference>
<dbReference type="GO" id="GO:0006094">
    <property type="term" value="P:gluconeogenesis"/>
    <property type="evidence" value="ECO:0007669"/>
    <property type="project" value="UniProtKB-UniPathway"/>
</dbReference>
<dbReference type="STRING" id="338966.Ppro_2845"/>
<dbReference type="Gene3D" id="3.30.1490.20">
    <property type="entry name" value="ATP-grasp fold, A domain"/>
    <property type="match status" value="1"/>
</dbReference>
<evidence type="ECO:0000256" key="3">
    <source>
        <dbReference type="ARBA" id="ARBA00004742"/>
    </source>
</evidence>
<dbReference type="InterPro" id="IPR006319">
    <property type="entry name" value="PEP_synth"/>
</dbReference>
<evidence type="ECO:0000259" key="18">
    <source>
        <dbReference type="Pfam" id="PF02896"/>
    </source>
</evidence>
<dbReference type="PIRSF" id="PIRSF000854">
    <property type="entry name" value="PEP_synthase"/>
    <property type="match status" value="1"/>
</dbReference>
<keyword evidence="12 15" id="KW-0460">Magnesium</keyword>
<evidence type="ECO:0000313" key="19">
    <source>
        <dbReference type="EMBL" id="ABL00444.1"/>
    </source>
</evidence>
<dbReference type="GO" id="GO:0008986">
    <property type="term" value="F:pyruvate, water dikinase activity"/>
    <property type="evidence" value="ECO:0007669"/>
    <property type="project" value="UniProtKB-EC"/>
</dbReference>
<dbReference type="PANTHER" id="PTHR43030:SF1">
    <property type="entry name" value="PHOSPHOENOLPYRUVATE SYNTHASE"/>
    <property type="match status" value="1"/>
</dbReference>
<feature type="domain" description="PEP-utilising enzyme mobile" evidence="16">
    <location>
        <begin position="393"/>
        <end position="463"/>
    </location>
</feature>
<dbReference type="Pfam" id="PF00391">
    <property type="entry name" value="PEP-utilizers"/>
    <property type="match status" value="1"/>
</dbReference>
<feature type="domain" description="Pyruvate phosphate dikinase AMP/ATP-binding" evidence="17">
    <location>
        <begin position="20"/>
        <end position="349"/>
    </location>
</feature>
<evidence type="ECO:0000256" key="11">
    <source>
        <dbReference type="ARBA" id="ARBA00022840"/>
    </source>
</evidence>
<dbReference type="OrthoDB" id="9765468at2"/>
<dbReference type="EMBL" id="CP000482">
    <property type="protein sequence ID" value="ABL00444.1"/>
    <property type="molecule type" value="Genomic_DNA"/>
</dbReference>
<evidence type="ECO:0000256" key="7">
    <source>
        <dbReference type="ARBA" id="ARBA00022679"/>
    </source>
</evidence>
<sequence>MVDQQDYIRWFEELSIDDVALVGGKNASLGEMYRQLAPRGVRIPNGFAVTAEAYRRLVASAGILPEMERLLGGMDRNDLADFARRGERLRELVCRAPLPEEVATEIIAAYRRLCDQYGEETDVAVRSSATAEDLPTASFAGQQETYLNIRGSEQLLEACRRCFASLFTDRAISYRLDQGFDHFQVALSIGVMKMVRSDLAASGVMFTIDTETGFRDVVLINGAYGLGENLVQGAVNPDEFYVFKPTLRTGYRPIVGRKLGEKRLRMVYGGDRPGELTRNVEVAEDERDRFCISDAEVLELARYGMIIEEYYADRLGRDSPMDIEWAKDGETGQLFIVQARPETVQSQKDMDCLEIFHLAGKGALLASGTSVGEKIASGVARVITDLRGLSDFRPGEILVADTTTPDWEPVMKKAAAVVTNRGGRTCHAAIVSRELGIPSIVGTGNATQRLNSGRQITVSCAEGEVGRIYEGLIPFRVERISLAHLERPRTRIMMNLGNPDEAFALARIPNDGVGLARMEFIITTYIKIHPMALVHPERIAGEEERREIERLTAAFSPREEYFVEQLAGGIATIAAPFYPRPVVVRLSDFKSNEYASLIGGRAFEPEEENPMIGFRGASRYYDERYREGFALECQALKRVRDQMGLVNVIPMIPFCRTVGEGEKVLAEMEKNGLTRGENGLMVYVMCEIPNNVILIDEFSRLFDGFSIGSNDLTQLTLGVDRDSALVAHVFDERDPGVMRSVAKVIEGARRNHRHSGICGQAPSDYPEFAAFLVREGIDSISLNPDSVMKITLRVLEMEKELERTN</sequence>
<dbReference type="InterPro" id="IPR000121">
    <property type="entry name" value="PEP_util_C"/>
</dbReference>
<dbReference type="PANTHER" id="PTHR43030">
    <property type="entry name" value="PHOSPHOENOLPYRUVATE SYNTHASE"/>
    <property type="match status" value="1"/>
</dbReference>
<dbReference type="Pfam" id="PF01326">
    <property type="entry name" value="PPDK_N"/>
    <property type="match status" value="1"/>
</dbReference>
<evidence type="ECO:0000256" key="10">
    <source>
        <dbReference type="ARBA" id="ARBA00022777"/>
    </source>
</evidence>
<evidence type="ECO:0000256" key="6">
    <source>
        <dbReference type="ARBA" id="ARBA00021623"/>
    </source>
</evidence>
<dbReference type="eggNOG" id="COG0574">
    <property type="taxonomic scope" value="Bacteria"/>
</dbReference>
<dbReference type="Gene3D" id="3.30.470.20">
    <property type="entry name" value="ATP-grasp fold, B domain"/>
    <property type="match status" value="1"/>
</dbReference>
<dbReference type="InterPro" id="IPR036637">
    <property type="entry name" value="Phosphohistidine_dom_sf"/>
</dbReference>
<evidence type="ECO:0000256" key="12">
    <source>
        <dbReference type="ARBA" id="ARBA00022842"/>
    </source>
</evidence>
<evidence type="ECO:0000256" key="1">
    <source>
        <dbReference type="ARBA" id="ARBA00001946"/>
    </source>
</evidence>
<dbReference type="SUPFAM" id="SSF52009">
    <property type="entry name" value="Phosphohistidine domain"/>
    <property type="match status" value="1"/>
</dbReference>
<evidence type="ECO:0000256" key="15">
    <source>
        <dbReference type="PIRNR" id="PIRNR000854"/>
    </source>
</evidence>
<evidence type="ECO:0000313" key="20">
    <source>
        <dbReference type="Proteomes" id="UP000006732"/>
    </source>
</evidence>
<dbReference type="InterPro" id="IPR018274">
    <property type="entry name" value="PEP_util_AS"/>
</dbReference>
<dbReference type="HOGENOM" id="CLU_007308_6_2_7"/>
<accession>A1ASX3</accession>
<reference evidence="19 20" key="1">
    <citation type="submission" date="2006-10" db="EMBL/GenBank/DDBJ databases">
        <title>Complete sequence of chromosome of Pelobacter propionicus DSM 2379.</title>
        <authorList>
            <consortium name="US DOE Joint Genome Institute"/>
            <person name="Copeland A."/>
            <person name="Lucas S."/>
            <person name="Lapidus A."/>
            <person name="Barry K."/>
            <person name="Detter J.C."/>
            <person name="Glavina del Rio T."/>
            <person name="Hammon N."/>
            <person name="Israni S."/>
            <person name="Dalin E."/>
            <person name="Tice H."/>
            <person name="Pitluck S."/>
            <person name="Saunders E."/>
            <person name="Brettin T."/>
            <person name="Bruce D."/>
            <person name="Han C."/>
            <person name="Tapia R."/>
            <person name="Schmutz J."/>
            <person name="Larimer F."/>
            <person name="Land M."/>
            <person name="Hauser L."/>
            <person name="Kyrpides N."/>
            <person name="Kim E."/>
            <person name="Lovley D."/>
            <person name="Richardson P."/>
        </authorList>
    </citation>
    <scope>NUCLEOTIDE SEQUENCE [LARGE SCALE GENOMIC DNA]</scope>
    <source>
        <strain evidence="20">DSM 2379 / NBRC 103807 / OttBd1</strain>
    </source>
</reference>
<dbReference type="RefSeq" id="WP_011736685.1">
    <property type="nucleotide sequence ID" value="NC_008609.1"/>
</dbReference>
<evidence type="ECO:0000256" key="8">
    <source>
        <dbReference type="ARBA" id="ARBA00022723"/>
    </source>
</evidence>
<dbReference type="Proteomes" id="UP000006732">
    <property type="component" value="Chromosome"/>
</dbReference>
<name>A1ASX3_PELPD</name>
<dbReference type="PROSITE" id="PS00742">
    <property type="entry name" value="PEP_ENZYMES_2"/>
    <property type="match status" value="1"/>
</dbReference>
<keyword evidence="20" id="KW-1185">Reference proteome</keyword>
<comment type="pathway">
    <text evidence="3 15">Carbohydrate biosynthesis; gluconeogenesis.</text>
</comment>
<keyword evidence="11 15" id="KW-0067">ATP-binding</keyword>
<dbReference type="EC" id="2.7.9.2" evidence="5 15"/>
<dbReference type="InterPro" id="IPR040442">
    <property type="entry name" value="Pyrv_kinase-like_dom_sf"/>
</dbReference>
<keyword evidence="7 15" id="KW-0808">Transferase</keyword>
<evidence type="ECO:0000256" key="2">
    <source>
        <dbReference type="ARBA" id="ARBA00002988"/>
    </source>
</evidence>
<dbReference type="Gene3D" id="3.20.20.60">
    <property type="entry name" value="Phosphoenolpyruvate-binding domains"/>
    <property type="match status" value="1"/>
</dbReference>
<dbReference type="SUPFAM" id="SSF51621">
    <property type="entry name" value="Phosphoenolpyruvate/pyruvate domain"/>
    <property type="match status" value="1"/>
</dbReference>
<evidence type="ECO:0000259" key="16">
    <source>
        <dbReference type="Pfam" id="PF00391"/>
    </source>
</evidence>
<proteinExistence type="inferred from homology"/>
<keyword evidence="10 15" id="KW-0418">Kinase</keyword>
<dbReference type="InterPro" id="IPR023151">
    <property type="entry name" value="PEP_util_CS"/>
</dbReference>
<dbReference type="InterPro" id="IPR002192">
    <property type="entry name" value="PPDK_AMP/ATP-bd"/>
</dbReference>
<comment type="similarity">
    <text evidence="4 15">Belongs to the PEP-utilizing enzyme family.</text>
</comment>
<comment type="catalytic activity">
    <reaction evidence="14 15">
        <text>pyruvate + ATP + H2O = phosphoenolpyruvate + AMP + phosphate + 2 H(+)</text>
        <dbReference type="Rhea" id="RHEA:11364"/>
        <dbReference type="ChEBI" id="CHEBI:15361"/>
        <dbReference type="ChEBI" id="CHEBI:15377"/>
        <dbReference type="ChEBI" id="CHEBI:15378"/>
        <dbReference type="ChEBI" id="CHEBI:30616"/>
        <dbReference type="ChEBI" id="CHEBI:43474"/>
        <dbReference type="ChEBI" id="CHEBI:58702"/>
        <dbReference type="ChEBI" id="CHEBI:456215"/>
        <dbReference type="EC" id="2.7.9.2"/>
    </reaction>
</comment>
<evidence type="ECO:0000256" key="14">
    <source>
        <dbReference type="ARBA" id="ARBA00047700"/>
    </source>
</evidence>
<dbReference type="InterPro" id="IPR015813">
    <property type="entry name" value="Pyrv/PenolPyrv_kinase-like_dom"/>
</dbReference>
<evidence type="ECO:0000259" key="17">
    <source>
        <dbReference type="Pfam" id="PF01326"/>
    </source>
</evidence>
<comment type="function">
    <text evidence="2 15">Catalyzes the phosphorylation of pyruvate to phosphoenolpyruvate.</text>
</comment>
<keyword evidence="9 15" id="KW-0547">Nucleotide-binding</keyword>
<organism evidence="19 20">
    <name type="scientific">Pelobacter propionicus (strain DSM 2379 / NBRC 103807 / OttBd1)</name>
    <dbReference type="NCBI Taxonomy" id="338966"/>
    <lineage>
        <taxon>Bacteria</taxon>
        <taxon>Pseudomonadati</taxon>
        <taxon>Thermodesulfobacteriota</taxon>
        <taxon>Desulfuromonadia</taxon>
        <taxon>Desulfuromonadales</taxon>
        <taxon>Desulfuromonadaceae</taxon>
        <taxon>Pelobacter</taxon>
    </lineage>
</organism>
<dbReference type="GO" id="GO:0005524">
    <property type="term" value="F:ATP binding"/>
    <property type="evidence" value="ECO:0007669"/>
    <property type="project" value="UniProtKB-KW"/>
</dbReference>
<gene>
    <name evidence="19" type="ordered locus">Ppro_2845</name>
</gene>
<dbReference type="Pfam" id="PF02896">
    <property type="entry name" value="PEP-utilizers_C"/>
    <property type="match status" value="1"/>
</dbReference>
<comment type="cofactor">
    <cofactor evidence="1 15">
        <name>Mg(2+)</name>
        <dbReference type="ChEBI" id="CHEBI:18420"/>
    </cofactor>
</comment>
<dbReference type="SUPFAM" id="SSF56059">
    <property type="entry name" value="Glutathione synthetase ATP-binding domain-like"/>
    <property type="match status" value="1"/>
</dbReference>
<evidence type="ECO:0000256" key="13">
    <source>
        <dbReference type="ARBA" id="ARBA00033470"/>
    </source>
</evidence>
<evidence type="ECO:0000256" key="9">
    <source>
        <dbReference type="ARBA" id="ARBA00022741"/>
    </source>
</evidence>
<keyword evidence="8 15" id="KW-0479">Metal-binding</keyword>
<feature type="domain" description="PEP-utilising enzyme C-terminal" evidence="18">
    <location>
        <begin position="486"/>
        <end position="796"/>
    </location>
</feature>
<dbReference type="InterPro" id="IPR008279">
    <property type="entry name" value="PEP-util_enz_mobile_dom"/>
</dbReference>
<evidence type="ECO:0000256" key="4">
    <source>
        <dbReference type="ARBA" id="ARBA00007837"/>
    </source>
</evidence>
<dbReference type="FunFam" id="3.50.30.10:FF:000002">
    <property type="entry name" value="Phosphoenolpyruvate synthase"/>
    <property type="match status" value="1"/>
</dbReference>
<keyword evidence="19" id="KW-0670">Pyruvate</keyword>
<dbReference type="KEGG" id="ppd:Ppro_2845"/>
<dbReference type="AlphaFoldDB" id="A1ASX3"/>
<dbReference type="FunFam" id="3.30.470.20:FF:000017">
    <property type="entry name" value="Phosphoenolpyruvate synthase"/>
    <property type="match status" value="1"/>
</dbReference>
<dbReference type="NCBIfam" id="NF005057">
    <property type="entry name" value="PRK06464.1"/>
    <property type="match status" value="1"/>
</dbReference>
<dbReference type="GO" id="GO:0046872">
    <property type="term" value="F:metal ion binding"/>
    <property type="evidence" value="ECO:0007669"/>
    <property type="project" value="UniProtKB-KW"/>
</dbReference>
<dbReference type="UniPathway" id="UPA00138"/>
<dbReference type="PROSITE" id="PS00370">
    <property type="entry name" value="PEP_ENZYMES_PHOS_SITE"/>
    <property type="match status" value="1"/>
</dbReference>
<dbReference type="NCBIfam" id="TIGR01418">
    <property type="entry name" value="PEP_synth"/>
    <property type="match status" value="1"/>
</dbReference>
<protein>
    <recommendedName>
        <fullName evidence="6 15">Phosphoenolpyruvate synthase</fullName>
        <shortName evidence="15">PEP synthase</shortName>
        <ecNumber evidence="5 15">2.7.9.2</ecNumber>
    </recommendedName>
    <alternativeName>
        <fullName evidence="13 15">Pyruvate, water dikinase</fullName>
    </alternativeName>
</protein>
<dbReference type="PRINTS" id="PR01736">
    <property type="entry name" value="PHPHTRNFRASE"/>
</dbReference>
<dbReference type="InterPro" id="IPR013815">
    <property type="entry name" value="ATP_grasp_subdomain_1"/>
</dbReference>